<evidence type="ECO:0000256" key="1">
    <source>
        <dbReference type="ARBA" id="ARBA00009947"/>
    </source>
</evidence>
<evidence type="ECO:0000313" key="2">
    <source>
        <dbReference type="EMBL" id="KAG5474179.1"/>
    </source>
</evidence>
<dbReference type="RefSeq" id="XP_067691372.1">
    <property type="nucleotide sequence ID" value="XM_067836001.1"/>
</dbReference>
<dbReference type="OrthoDB" id="275780at2759"/>
<dbReference type="GeneID" id="94171511"/>
<dbReference type="Gene3D" id="3.30.1120.90">
    <property type="entry name" value="Nucleosome assembly protein"/>
    <property type="match status" value="1"/>
</dbReference>
<dbReference type="Proteomes" id="UP000674179">
    <property type="component" value="Chromosome 29"/>
</dbReference>
<dbReference type="InterPro" id="IPR002164">
    <property type="entry name" value="NAP_family"/>
</dbReference>
<organism evidence="2 3">
    <name type="scientific">Leishmania enriettii</name>
    <dbReference type="NCBI Taxonomy" id="5663"/>
    <lineage>
        <taxon>Eukaryota</taxon>
        <taxon>Discoba</taxon>
        <taxon>Euglenozoa</taxon>
        <taxon>Kinetoplastea</taxon>
        <taxon>Metakinetoplastina</taxon>
        <taxon>Trypanosomatida</taxon>
        <taxon>Trypanosomatidae</taxon>
        <taxon>Leishmaniinae</taxon>
        <taxon>Leishmania</taxon>
    </lineage>
</organism>
<dbReference type="GO" id="GO:0005634">
    <property type="term" value="C:nucleus"/>
    <property type="evidence" value="ECO:0007669"/>
    <property type="project" value="InterPro"/>
</dbReference>
<evidence type="ECO:0000313" key="3">
    <source>
        <dbReference type="Proteomes" id="UP000674179"/>
    </source>
</evidence>
<dbReference type="AlphaFoldDB" id="A0A836GI81"/>
<dbReference type="GO" id="GO:0006334">
    <property type="term" value="P:nucleosome assembly"/>
    <property type="evidence" value="ECO:0007669"/>
    <property type="project" value="InterPro"/>
</dbReference>
<dbReference type="SUPFAM" id="SSF143113">
    <property type="entry name" value="NAP-like"/>
    <property type="match status" value="1"/>
</dbReference>
<dbReference type="PANTHER" id="PTHR11875">
    <property type="entry name" value="TESTIS-SPECIFIC Y-ENCODED PROTEIN"/>
    <property type="match status" value="1"/>
</dbReference>
<dbReference type="KEGG" id="lenr:94171511"/>
<keyword evidence="3" id="KW-1185">Reference proteome</keyword>
<protein>
    <recommendedName>
        <fullName evidence="4">Nucleosome assembly protein</fullName>
    </recommendedName>
</protein>
<reference evidence="2 3" key="1">
    <citation type="submission" date="2021-02" db="EMBL/GenBank/DDBJ databases">
        <title>Leishmania (Mundinia) enrietti genome sequencing and assembly.</title>
        <authorList>
            <person name="Almutairi H."/>
            <person name="Gatherer D."/>
        </authorList>
    </citation>
    <scope>NUCLEOTIDE SEQUENCE [LARGE SCALE GENOMIC DNA]</scope>
    <source>
        <strain evidence="2">CUR178</strain>
    </source>
</reference>
<dbReference type="InterPro" id="IPR037231">
    <property type="entry name" value="NAP-like_sf"/>
</dbReference>
<proteinExistence type="inferred from homology"/>
<dbReference type="EMBL" id="JAFHKP010000029">
    <property type="protein sequence ID" value="KAG5474179.1"/>
    <property type="molecule type" value="Genomic_DNA"/>
</dbReference>
<accession>A0A836GI81</accession>
<gene>
    <name evidence="2" type="ORF">CUR178_04292</name>
</gene>
<name>A0A836GI81_LEIEN</name>
<comment type="caution">
    <text evidence="2">The sequence shown here is derived from an EMBL/GenBank/DDBJ whole genome shotgun (WGS) entry which is preliminary data.</text>
</comment>
<comment type="similarity">
    <text evidence="1">Belongs to the nucleosome assembly protein (NAP) family.</text>
</comment>
<evidence type="ECO:0008006" key="4">
    <source>
        <dbReference type="Google" id="ProtNLM"/>
    </source>
</evidence>
<sequence length="184" mass="21012">MELLQRAAEAIAKFTDDLANVDRMCDEEANSMRLEYRRKMEPLLLERRELLNSVSNFWSGVLSSPEAPISALLNGTIDPKIIRAVTDFQVVTRVSGKKLYRKLVFVFRHNMFVEEGEVSREVDTDMKTTSLQPLKWKSGTERARTDSFFSFFTEEFSSDVEAVGEVAEALDIIYQNPFLAVEAD</sequence>